<dbReference type="InterPro" id="IPR011705">
    <property type="entry name" value="BACK"/>
</dbReference>
<dbReference type="Pfam" id="PF07707">
    <property type="entry name" value="BACK"/>
    <property type="match status" value="1"/>
</dbReference>
<reference evidence="3 4" key="1">
    <citation type="submission" date="2021-06" db="EMBL/GenBank/DDBJ databases">
        <title>Caerostris extrusa draft genome.</title>
        <authorList>
            <person name="Kono N."/>
            <person name="Arakawa K."/>
        </authorList>
    </citation>
    <scope>NUCLEOTIDE SEQUENCE [LARGE SCALE GENOMIC DNA]</scope>
</reference>
<gene>
    <name evidence="3" type="primary">AVEN_143288_1</name>
    <name evidence="3" type="ORF">CEXT_739031</name>
</gene>
<dbReference type="GO" id="GO:0005829">
    <property type="term" value="C:cytosol"/>
    <property type="evidence" value="ECO:0007669"/>
    <property type="project" value="TreeGrafter"/>
</dbReference>
<keyword evidence="4" id="KW-1185">Reference proteome</keyword>
<dbReference type="Gene3D" id="3.30.710.10">
    <property type="entry name" value="Potassium Channel Kv1.1, Chain A"/>
    <property type="match status" value="1"/>
</dbReference>
<feature type="domain" description="BTB" evidence="1">
    <location>
        <begin position="13"/>
        <end position="117"/>
    </location>
</feature>
<evidence type="ECO:0000259" key="1">
    <source>
        <dbReference type="SMART" id="SM00225"/>
    </source>
</evidence>
<feature type="domain" description="BACK" evidence="2">
    <location>
        <begin position="122"/>
        <end position="233"/>
    </location>
</feature>
<protein>
    <submittedName>
        <fullName evidence="3">BTB domain-containing protein</fullName>
    </submittedName>
</protein>
<dbReference type="AlphaFoldDB" id="A0AAV4WB54"/>
<dbReference type="InterPro" id="IPR011333">
    <property type="entry name" value="SKP1/BTB/POZ_sf"/>
</dbReference>
<dbReference type="Proteomes" id="UP001054945">
    <property type="component" value="Unassembled WGS sequence"/>
</dbReference>
<comment type="caution">
    <text evidence="3">The sequence shown here is derived from an EMBL/GenBank/DDBJ whole genome shotgun (WGS) entry which is preliminary data.</text>
</comment>
<evidence type="ECO:0000313" key="3">
    <source>
        <dbReference type="EMBL" id="GIY79434.1"/>
    </source>
</evidence>
<dbReference type="Pfam" id="PF00651">
    <property type="entry name" value="BTB"/>
    <property type="match status" value="1"/>
</dbReference>
<dbReference type="SMART" id="SM00875">
    <property type="entry name" value="BACK"/>
    <property type="match status" value="1"/>
</dbReference>
<dbReference type="Gene3D" id="1.25.40.420">
    <property type="match status" value="1"/>
</dbReference>
<dbReference type="PANTHER" id="PTHR45774">
    <property type="entry name" value="BTB/POZ DOMAIN-CONTAINING"/>
    <property type="match status" value="1"/>
</dbReference>
<accession>A0AAV4WB54</accession>
<organism evidence="3 4">
    <name type="scientific">Caerostris extrusa</name>
    <name type="common">Bark spider</name>
    <name type="synonym">Caerostris bankana</name>
    <dbReference type="NCBI Taxonomy" id="172846"/>
    <lineage>
        <taxon>Eukaryota</taxon>
        <taxon>Metazoa</taxon>
        <taxon>Ecdysozoa</taxon>
        <taxon>Arthropoda</taxon>
        <taxon>Chelicerata</taxon>
        <taxon>Arachnida</taxon>
        <taxon>Araneae</taxon>
        <taxon>Araneomorphae</taxon>
        <taxon>Entelegynae</taxon>
        <taxon>Araneoidea</taxon>
        <taxon>Araneidae</taxon>
        <taxon>Caerostris</taxon>
    </lineage>
</organism>
<sequence>MIPRKSSKKKWDKDVTLVVKDQSGSEEYGLKVQKKLLLESSAFFRDIPENEMKKHKKINMEGISSVALQKIVERNFLQKGCARFSNHMEAIETLKATDKLKMEDLLNICINHLITTLEPGNVCEIYDAATTLCLSHLEYSCLMVIDKHAEEILGHRGFITLKKAKVLGIIKRCTLNINSELTVFRAVLSWGLNESLNRGLDPNNIDKFVPVVRHLLNHVRFWVMSEEERKDPEVSKYLRLLSSCELWKKDRSMSTTSQSSSGSYDLESQARHHVTSYNHNLNTFDSSQHTVKDGETFCLNLEILKGRIFLTSFKLAFGPFAKTKNTACLYVLLTATNLSTGEERESQKIKLELVVKKAENVCPFSIKTDVQIAMPDSKRVAMKITPVLAQSDSEETGRCIFGEIDCKTHNTNAFGPFAKTKNTACLYVLLTVTNLSTGEERSTRGTFTDEASLKFTNPLSARESQKIKLELVVKKAENVCPFSIKTDVQIAIPDSKSVAMKITPVLAQSDSEETDDAFLVGLSISIKSDD</sequence>
<dbReference type="EMBL" id="BPLR01015887">
    <property type="protein sequence ID" value="GIY79434.1"/>
    <property type="molecule type" value="Genomic_DNA"/>
</dbReference>
<evidence type="ECO:0000313" key="4">
    <source>
        <dbReference type="Proteomes" id="UP001054945"/>
    </source>
</evidence>
<evidence type="ECO:0000259" key="2">
    <source>
        <dbReference type="SMART" id="SM00875"/>
    </source>
</evidence>
<dbReference type="PANTHER" id="PTHR45774:SF4">
    <property type="entry name" value="AXUNDEAD, ISOFORM F"/>
    <property type="match status" value="1"/>
</dbReference>
<dbReference type="SMART" id="SM00225">
    <property type="entry name" value="BTB"/>
    <property type="match status" value="1"/>
</dbReference>
<proteinExistence type="predicted"/>
<dbReference type="InterPro" id="IPR000210">
    <property type="entry name" value="BTB/POZ_dom"/>
</dbReference>
<dbReference type="SUPFAM" id="SSF54695">
    <property type="entry name" value="POZ domain"/>
    <property type="match status" value="1"/>
</dbReference>
<dbReference type="GO" id="GO:0022008">
    <property type="term" value="P:neurogenesis"/>
    <property type="evidence" value="ECO:0007669"/>
    <property type="project" value="TreeGrafter"/>
</dbReference>
<name>A0AAV4WB54_CAEEX</name>